<feature type="compositionally biased region" description="Polar residues" evidence="1">
    <location>
        <begin position="593"/>
        <end position="602"/>
    </location>
</feature>
<feature type="compositionally biased region" description="Polar residues" evidence="1">
    <location>
        <begin position="334"/>
        <end position="353"/>
    </location>
</feature>
<feature type="compositionally biased region" description="Polar residues" evidence="1">
    <location>
        <begin position="568"/>
        <end position="580"/>
    </location>
</feature>
<feature type="compositionally biased region" description="Low complexity" evidence="1">
    <location>
        <begin position="358"/>
        <end position="370"/>
    </location>
</feature>
<dbReference type="OrthoDB" id="2163387at2759"/>
<protein>
    <submittedName>
        <fullName evidence="2">Uncharacterized protein</fullName>
    </submittedName>
</protein>
<evidence type="ECO:0000313" key="2">
    <source>
        <dbReference type="EMBL" id="TBU33380.1"/>
    </source>
</evidence>
<reference evidence="2" key="1">
    <citation type="submission" date="2019-01" db="EMBL/GenBank/DDBJ databases">
        <title>Draft genome sequences of three monokaryotic isolates of the white-rot basidiomycete fungus Dichomitus squalens.</title>
        <authorList>
            <consortium name="DOE Joint Genome Institute"/>
            <person name="Lopez S.C."/>
            <person name="Andreopoulos B."/>
            <person name="Pangilinan J."/>
            <person name="Lipzen A."/>
            <person name="Riley R."/>
            <person name="Ahrendt S."/>
            <person name="Ng V."/>
            <person name="Barry K."/>
            <person name="Daum C."/>
            <person name="Grigoriev I.V."/>
            <person name="Hilden K.S."/>
            <person name="Makela M.R."/>
            <person name="de Vries R.P."/>
        </authorList>
    </citation>
    <scope>NUCLEOTIDE SEQUENCE [LARGE SCALE GENOMIC DNA]</scope>
    <source>
        <strain evidence="2">OM18370.1</strain>
    </source>
</reference>
<organism evidence="2">
    <name type="scientific">Dichomitus squalens</name>
    <dbReference type="NCBI Taxonomy" id="114155"/>
    <lineage>
        <taxon>Eukaryota</taxon>
        <taxon>Fungi</taxon>
        <taxon>Dikarya</taxon>
        <taxon>Basidiomycota</taxon>
        <taxon>Agaricomycotina</taxon>
        <taxon>Agaricomycetes</taxon>
        <taxon>Polyporales</taxon>
        <taxon>Polyporaceae</taxon>
        <taxon>Dichomitus</taxon>
    </lineage>
</organism>
<feature type="compositionally biased region" description="Low complexity" evidence="1">
    <location>
        <begin position="581"/>
        <end position="592"/>
    </location>
</feature>
<feature type="region of interest" description="Disordered" evidence="1">
    <location>
        <begin position="21"/>
        <end position="42"/>
    </location>
</feature>
<dbReference type="EMBL" id="ML143391">
    <property type="protein sequence ID" value="TBU33380.1"/>
    <property type="molecule type" value="Genomic_DNA"/>
</dbReference>
<feature type="compositionally biased region" description="Low complexity" evidence="1">
    <location>
        <begin position="529"/>
        <end position="541"/>
    </location>
</feature>
<sequence length="638" mass="66458">MATPSSSATTPSPRLRYLQPAASASTSAVVPNGHLSNDSDDRETLARRITADAHLGEYSCHFSTHLTRVSIASPFRNRAIFTLQRLLSGETLALSLRARLLYANFKVKSNTANHTLHELDSQLSAAGKHTPNGKRVANHFADPGSPSSNAGGQSSRSAARKGSMAPPPPVTASAAQSLFSSLLAPPPSKRARTIHNPEDPPVPAPEKVVEQTRSPRPPKVARTPDAHAKSKSKRAAKEKASAPASAKGKGKGKQRVTAEGSFETVTSSVEEREIDMEAAATLTTLLLNQQRPSVSATAGSPRSSISAGSDPGSTHSFTQYAQSAARTAAGGSTPVPSSSQQPLFSRAPRSTATPPHSPALSQASPALSHAVARRASTTQGSSLRPEGAGTPKMTPRDRVEDTDAADLLLHMATSPSPVRPSSLRDRDARDAAAFRTLYGGGSGPKGRVLFSSASEDGRSPRTLSREISGSFASISSTATEPVSPRTIPARANASQVPSRLSTVHDASQSSSHGHLGIPMLPTVTPPTPTDQAPPHLLPAALGANQRPAVRSPGHSSQPPSDKPAPRTPNASFSLSDYMNVSPSPAAAMLPSSRTPSGLSSQAGRRLFEDHHKVNGSAAPPQLYSKPPSSPTQHASLQS</sequence>
<accession>A0A4Q9MZ10</accession>
<feature type="compositionally biased region" description="Polar residues" evidence="1">
    <location>
        <begin position="145"/>
        <end position="157"/>
    </location>
</feature>
<dbReference type="AlphaFoldDB" id="A0A4Q9MZ10"/>
<feature type="compositionally biased region" description="Low complexity" evidence="1">
    <location>
        <begin position="172"/>
        <end position="183"/>
    </location>
</feature>
<gene>
    <name evidence="2" type="ORF">BD311DRAFT_774483</name>
</gene>
<feature type="compositionally biased region" description="Polar residues" evidence="1">
    <location>
        <begin position="492"/>
        <end position="512"/>
    </location>
</feature>
<feature type="region of interest" description="Disordered" evidence="1">
    <location>
        <begin position="125"/>
        <end position="269"/>
    </location>
</feature>
<feature type="region of interest" description="Disordered" evidence="1">
    <location>
        <begin position="475"/>
        <end position="638"/>
    </location>
</feature>
<feature type="compositionally biased region" description="Polar residues" evidence="1">
    <location>
        <begin position="291"/>
        <end position="325"/>
    </location>
</feature>
<feature type="region of interest" description="Disordered" evidence="1">
    <location>
        <begin position="291"/>
        <end position="398"/>
    </location>
</feature>
<proteinExistence type="predicted"/>
<evidence type="ECO:0000256" key="1">
    <source>
        <dbReference type="SAM" id="MobiDB-lite"/>
    </source>
</evidence>
<name>A0A4Q9MZ10_9APHY</name>
<dbReference type="Proteomes" id="UP000292957">
    <property type="component" value="Unassembled WGS sequence"/>
</dbReference>